<comment type="caution">
    <text evidence="2">The sequence shown here is derived from an EMBL/GenBank/DDBJ whole genome shotgun (WGS) entry which is preliminary data.</text>
</comment>
<sequence length="46" mass="4563">MGGFPFTPPEGGNGSNDGFLDTFLDTITTGSFEGGPYAGTGSSGDE</sequence>
<evidence type="ECO:0000256" key="1">
    <source>
        <dbReference type="SAM" id="MobiDB-lite"/>
    </source>
</evidence>
<dbReference type="RefSeq" id="WP_230824132.1">
    <property type="nucleotide sequence ID" value="NZ_JAJNDG010000004.1"/>
</dbReference>
<feature type="compositionally biased region" description="Gly residues" evidence="1">
    <location>
        <begin position="32"/>
        <end position="46"/>
    </location>
</feature>
<reference evidence="2 3" key="1">
    <citation type="submission" date="2019-02" db="EMBL/GenBank/DDBJ databases">
        <authorList>
            <consortium name="Pathogen Informatics"/>
        </authorList>
    </citation>
    <scope>NUCLEOTIDE SEQUENCE [LARGE SCALE GENOMIC DNA]</scope>
    <source>
        <strain evidence="2 3">3012STDY6756503</strain>
    </source>
</reference>
<evidence type="ECO:0000313" key="3">
    <source>
        <dbReference type="Proteomes" id="UP000360750"/>
    </source>
</evidence>
<dbReference type="Proteomes" id="UP000360750">
    <property type="component" value="Unassembled WGS sequence"/>
</dbReference>
<name>A0ABD7V5N7_9ACTN</name>
<feature type="region of interest" description="Disordered" evidence="1">
    <location>
        <begin position="27"/>
        <end position="46"/>
    </location>
</feature>
<evidence type="ECO:0000313" key="2">
    <source>
        <dbReference type="EMBL" id="VFA89555.1"/>
    </source>
</evidence>
<gene>
    <name evidence="2" type="ORF">NCTC8139_03121</name>
</gene>
<dbReference type="EMBL" id="CAACYD010000007">
    <property type="protein sequence ID" value="VFA89555.1"/>
    <property type="molecule type" value="Genomic_DNA"/>
</dbReference>
<organism evidence="2 3">
    <name type="scientific">Gordonia paraffinivorans</name>
    <dbReference type="NCBI Taxonomy" id="175628"/>
    <lineage>
        <taxon>Bacteria</taxon>
        <taxon>Bacillati</taxon>
        <taxon>Actinomycetota</taxon>
        <taxon>Actinomycetes</taxon>
        <taxon>Mycobacteriales</taxon>
        <taxon>Gordoniaceae</taxon>
        <taxon>Gordonia</taxon>
    </lineage>
</organism>
<accession>A0ABD7V5N7</accession>
<feature type="region of interest" description="Disordered" evidence="1">
    <location>
        <begin position="1"/>
        <end position="22"/>
    </location>
</feature>
<proteinExistence type="predicted"/>
<dbReference type="AlphaFoldDB" id="A0ABD7V5N7"/>
<protein>
    <submittedName>
        <fullName evidence="2">Uncharacterized protein</fullName>
    </submittedName>
</protein>